<evidence type="ECO:0000313" key="4">
    <source>
        <dbReference type="Proteomes" id="UP000035721"/>
    </source>
</evidence>
<feature type="compositionally biased region" description="Pro residues" evidence="1">
    <location>
        <begin position="48"/>
        <end position="71"/>
    </location>
</feature>
<feature type="transmembrane region" description="Helical" evidence="2">
    <location>
        <begin position="100"/>
        <end position="124"/>
    </location>
</feature>
<feature type="region of interest" description="Disordered" evidence="1">
    <location>
        <begin position="129"/>
        <end position="186"/>
    </location>
</feature>
<feature type="region of interest" description="Disordered" evidence="1">
    <location>
        <begin position="1"/>
        <end position="89"/>
    </location>
</feature>
<evidence type="ECO:0000256" key="2">
    <source>
        <dbReference type="SAM" id="Phobius"/>
    </source>
</evidence>
<comment type="caution">
    <text evidence="3">The sequence shown here is derived from an EMBL/GenBank/DDBJ whole genome shotgun (WGS) entry which is preliminary data.</text>
</comment>
<keyword evidence="4" id="KW-1185">Reference proteome</keyword>
<dbReference type="EMBL" id="CAJB01000075">
    <property type="protein sequence ID" value="CCH77125.1"/>
    <property type="molecule type" value="Genomic_DNA"/>
</dbReference>
<organism evidence="3 4">
    <name type="scientific">Nostocoides japonicum T1-X7</name>
    <dbReference type="NCBI Taxonomy" id="1194083"/>
    <lineage>
        <taxon>Bacteria</taxon>
        <taxon>Bacillati</taxon>
        <taxon>Actinomycetota</taxon>
        <taxon>Actinomycetes</taxon>
        <taxon>Micrococcales</taxon>
        <taxon>Intrasporangiaceae</taxon>
        <taxon>Nostocoides</taxon>
    </lineage>
</organism>
<name>A0A077LYS2_9MICO</name>
<gene>
    <name evidence="3" type="ORF">BN12_1660006</name>
</gene>
<reference evidence="3 4" key="1">
    <citation type="journal article" date="2013" name="ISME J.">
        <title>A metabolic model for members of the genus Tetrasphaera involved in enhanced biological phosphorus removal.</title>
        <authorList>
            <person name="Kristiansen R."/>
            <person name="Nguyen H.T.T."/>
            <person name="Saunders A.M."/>
            <person name="Nielsen J.L."/>
            <person name="Wimmer R."/>
            <person name="Le V.Q."/>
            <person name="McIlroy S.J."/>
            <person name="Petrovski S."/>
            <person name="Seviour R.J."/>
            <person name="Calteau A."/>
            <person name="Nielsen K.L."/>
            <person name="Nielsen P.H."/>
        </authorList>
    </citation>
    <scope>NUCLEOTIDE SEQUENCE [LARGE SCALE GENOMIC DNA]</scope>
    <source>
        <strain evidence="3 4">T1-X7</strain>
    </source>
</reference>
<evidence type="ECO:0000313" key="3">
    <source>
        <dbReference type="EMBL" id="CCH77125.1"/>
    </source>
</evidence>
<proteinExistence type="predicted"/>
<keyword evidence="2" id="KW-0472">Membrane</keyword>
<keyword evidence="2" id="KW-0812">Transmembrane</keyword>
<dbReference type="STRING" id="1194083.BN12_1660006"/>
<accession>A0A077LYS2</accession>
<protein>
    <submittedName>
        <fullName evidence="3">Uncharacterized protein</fullName>
    </submittedName>
</protein>
<keyword evidence="2" id="KW-1133">Transmembrane helix</keyword>
<evidence type="ECO:0000256" key="1">
    <source>
        <dbReference type="SAM" id="MobiDB-lite"/>
    </source>
</evidence>
<dbReference type="Proteomes" id="UP000035721">
    <property type="component" value="Unassembled WGS sequence"/>
</dbReference>
<feature type="compositionally biased region" description="Gly residues" evidence="1">
    <location>
        <begin position="140"/>
        <end position="169"/>
    </location>
</feature>
<feature type="compositionally biased region" description="Basic and acidic residues" evidence="1">
    <location>
        <begin position="7"/>
        <end position="19"/>
    </location>
</feature>
<dbReference type="AlphaFoldDB" id="A0A077LYS2"/>
<sequence>MHAAESMAREDLMSDDQRPEGQQGGPPTPDAGGPAERGPSAGGNDPTQPIPPTGSDPAHPVLPAPGGPTQPIPSQSSAPQAQGGARRLWREATATTGARVATILALALAVVVVLGGVTAAVVAVTHLDHRNGPMMDGRGARGPGFPGPDGEGRGGGTRGPGGEGDGSRGLGPLTMGPSGALHGEVTDGRGTTYVFQRGEVTASSTSSLSLRSSDGFTGTYAITSDTRVVGRGSGVPAKGATAYVLATKDGNKAVLVRSGGARASGAGTGADGSTT</sequence>